<dbReference type="AlphaFoldDB" id="A0A835GL48"/>
<sequence length="67" mass="8115">MKTCNNMDTYSKGNPFPFFSNILFKSRSTGSGMRRTNFLTNRYRKWRQVKLFRWNTLILQQKVELMS</sequence>
<accession>A0A835GL48</accession>
<dbReference type="EMBL" id="JACKWZ010000036">
    <property type="protein sequence ID" value="KAF9420034.1"/>
    <property type="molecule type" value="Genomic_DNA"/>
</dbReference>
<reference evidence="1" key="1">
    <citation type="submission" date="2020-08" db="EMBL/GenBank/DDBJ databases">
        <title>Spodoptera exigua strain:BAW_Kor-Di-RS1 Genome sequencing and assembly.</title>
        <authorList>
            <person name="Kim J."/>
            <person name="Nam H.Y."/>
            <person name="Kwon M."/>
            <person name="Choi J.H."/>
            <person name="Cho S.R."/>
            <person name="Kim G.-H."/>
        </authorList>
    </citation>
    <scope>NUCLEOTIDE SEQUENCE</scope>
    <source>
        <strain evidence="1">BAW_Kor-Di-RS1</strain>
        <tissue evidence="1">Whole-body</tissue>
    </source>
</reference>
<evidence type="ECO:0000313" key="2">
    <source>
        <dbReference type="Proteomes" id="UP000648187"/>
    </source>
</evidence>
<dbReference type="Proteomes" id="UP000648187">
    <property type="component" value="Unassembled WGS sequence"/>
</dbReference>
<gene>
    <name evidence="1" type="ORF">HW555_003628</name>
</gene>
<evidence type="ECO:0000313" key="1">
    <source>
        <dbReference type="EMBL" id="KAF9420034.1"/>
    </source>
</evidence>
<keyword evidence="2" id="KW-1185">Reference proteome</keyword>
<organism evidence="1 2">
    <name type="scientific">Spodoptera exigua</name>
    <name type="common">Beet armyworm</name>
    <name type="synonym">Noctua fulgens</name>
    <dbReference type="NCBI Taxonomy" id="7107"/>
    <lineage>
        <taxon>Eukaryota</taxon>
        <taxon>Metazoa</taxon>
        <taxon>Ecdysozoa</taxon>
        <taxon>Arthropoda</taxon>
        <taxon>Hexapoda</taxon>
        <taxon>Insecta</taxon>
        <taxon>Pterygota</taxon>
        <taxon>Neoptera</taxon>
        <taxon>Endopterygota</taxon>
        <taxon>Lepidoptera</taxon>
        <taxon>Glossata</taxon>
        <taxon>Ditrysia</taxon>
        <taxon>Noctuoidea</taxon>
        <taxon>Noctuidae</taxon>
        <taxon>Amphipyrinae</taxon>
        <taxon>Spodoptera</taxon>
    </lineage>
</organism>
<protein>
    <submittedName>
        <fullName evidence="1">Uncharacterized protein</fullName>
    </submittedName>
</protein>
<comment type="caution">
    <text evidence="1">The sequence shown here is derived from an EMBL/GenBank/DDBJ whole genome shotgun (WGS) entry which is preliminary data.</text>
</comment>
<proteinExistence type="predicted"/>
<name>A0A835GL48_SPOEX</name>